<keyword evidence="8" id="KW-1185">Reference proteome</keyword>
<dbReference type="AlphaFoldDB" id="A0A7Y6I3A5"/>
<dbReference type="PANTHER" id="PTHR43619">
    <property type="entry name" value="S-ADENOSYL-L-METHIONINE-DEPENDENT METHYLTRANSFERASE YKTD-RELATED"/>
    <property type="match status" value="1"/>
</dbReference>
<evidence type="ECO:0000256" key="3">
    <source>
        <dbReference type="ARBA" id="ARBA00022603"/>
    </source>
</evidence>
<comment type="similarity">
    <text evidence="2 6">Belongs to the UPF0677 family.</text>
</comment>
<dbReference type="PANTHER" id="PTHR43619:SF2">
    <property type="entry name" value="S-ADENOSYL-L-METHIONINE-DEPENDENT METHYLTRANSFERASES SUPERFAMILY PROTEIN"/>
    <property type="match status" value="1"/>
</dbReference>
<dbReference type="RefSeq" id="WP_175588357.1">
    <property type="nucleotide sequence ID" value="NZ_JABWGN010000002.1"/>
</dbReference>
<evidence type="ECO:0000256" key="6">
    <source>
        <dbReference type="RuleBase" id="RU362030"/>
    </source>
</evidence>
<dbReference type="Gene3D" id="3.40.50.150">
    <property type="entry name" value="Vaccinia Virus protein VP39"/>
    <property type="match status" value="1"/>
</dbReference>
<comment type="function">
    <text evidence="1 6">Exhibits S-adenosyl-L-methionine-dependent methyltransferase activity.</text>
</comment>
<dbReference type="GO" id="GO:0008168">
    <property type="term" value="F:methyltransferase activity"/>
    <property type="evidence" value="ECO:0007669"/>
    <property type="project" value="UniProtKB-UniRule"/>
</dbReference>
<comment type="caution">
    <text evidence="7">The sequence shown here is derived from an EMBL/GenBank/DDBJ whole genome shotgun (WGS) entry which is preliminary data.</text>
</comment>
<protein>
    <recommendedName>
        <fullName evidence="6">S-adenosyl-L-methionine-dependent methyltransferase</fullName>
        <ecNumber evidence="6">2.1.1.-</ecNumber>
    </recommendedName>
</protein>
<reference evidence="7 8" key="1">
    <citation type="submission" date="2020-06" db="EMBL/GenBank/DDBJ databases">
        <title>Nonomuraea sp. SMC257, a novel actinomycete isolated from soil.</title>
        <authorList>
            <person name="Chanama M."/>
        </authorList>
    </citation>
    <scope>NUCLEOTIDE SEQUENCE [LARGE SCALE GENOMIC DNA]</scope>
    <source>
        <strain evidence="7 8">SMC257</strain>
    </source>
</reference>
<name>A0A7Y6I3A5_9ACTN</name>
<keyword evidence="5 6" id="KW-0949">S-adenosyl-L-methionine</keyword>
<dbReference type="Pfam" id="PF04072">
    <property type="entry name" value="LCM"/>
    <property type="match status" value="1"/>
</dbReference>
<keyword evidence="4 7" id="KW-0808">Transferase</keyword>
<evidence type="ECO:0000256" key="5">
    <source>
        <dbReference type="ARBA" id="ARBA00022691"/>
    </source>
</evidence>
<dbReference type="NCBIfam" id="TIGR00027">
    <property type="entry name" value="mthyl_TIGR00027"/>
    <property type="match status" value="1"/>
</dbReference>
<dbReference type="SUPFAM" id="SSF53335">
    <property type="entry name" value="S-adenosyl-L-methionine-dependent methyltransferases"/>
    <property type="match status" value="1"/>
</dbReference>
<evidence type="ECO:0000256" key="2">
    <source>
        <dbReference type="ARBA" id="ARBA00008138"/>
    </source>
</evidence>
<evidence type="ECO:0000313" key="8">
    <source>
        <dbReference type="Proteomes" id="UP000586042"/>
    </source>
</evidence>
<evidence type="ECO:0000313" key="7">
    <source>
        <dbReference type="EMBL" id="NUW30930.1"/>
    </source>
</evidence>
<dbReference type="InterPro" id="IPR011610">
    <property type="entry name" value="SAM_mthyl_Trfase_ML2640-like"/>
</dbReference>
<dbReference type="EMBL" id="JABWGN010000002">
    <property type="protein sequence ID" value="NUW30930.1"/>
    <property type="molecule type" value="Genomic_DNA"/>
</dbReference>
<dbReference type="InterPro" id="IPR029063">
    <property type="entry name" value="SAM-dependent_MTases_sf"/>
</dbReference>
<evidence type="ECO:0000256" key="4">
    <source>
        <dbReference type="ARBA" id="ARBA00022679"/>
    </source>
</evidence>
<keyword evidence="3 6" id="KW-0489">Methyltransferase</keyword>
<evidence type="ECO:0000256" key="1">
    <source>
        <dbReference type="ARBA" id="ARBA00003907"/>
    </source>
</evidence>
<dbReference type="Proteomes" id="UP000586042">
    <property type="component" value="Unassembled WGS sequence"/>
</dbReference>
<dbReference type="EC" id="2.1.1.-" evidence="6"/>
<dbReference type="GO" id="GO:0032259">
    <property type="term" value="P:methylation"/>
    <property type="evidence" value="ECO:0007669"/>
    <property type="project" value="UniProtKB-KW"/>
</dbReference>
<dbReference type="InterPro" id="IPR007213">
    <property type="entry name" value="Ppm1/Ppm2/Tcmp"/>
</dbReference>
<sequence>MHSVAATARWTAAARAKESRREDAIFTDPYAERLAGREGATLFARYDNPGVGEFIAIRTRYLDDLIRRGGFGQVVLLAAGMDTRSVRLPWPPGTVLYEVDQPDLLEEKDKRLADLGARHACDRRAVGADLTGDWPAALRAAGWDPSAPTLWVAEGLLFYLPEPAARLLLERVAQAAAPGSVLAGDLLSHQSMISEFSKEGLRRLTEDGCPWLFGTDEPEEFLSGCGWRVTELRMPGEEGASYGRWPWNPPLPREARGFPQNFLFVAARDFVARDFVAAGD</sequence>
<proteinExistence type="inferred from homology"/>
<organism evidence="7 8">
    <name type="scientific">Nonomuraea montanisoli</name>
    <dbReference type="NCBI Taxonomy" id="2741721"/>
    <lineage>
        <taxon>Bacteria</taxon>
        <taxon>Bacillati</taxon>
        <taxon>Actinomycetota</taxon>
        <taxon>Actinomycetes</taxon>
        <taxon>Streptosporangiales</taxon>
        <taxon>Streptosporangiaceae</taxon>
        <taxon>Nonomuraea</taxon>
    </lineage>
</organism>
<gene>
    <name evidence="7" type="ORF">HTZ77_05790</name>
</gene>
<accession>A0A7Y6I3A5</accession>